<feature type="repeat" description="WD" evidence="5">
    <location>
        <begin position="10"/>
        <end position="39"/>
    </location>
</feature>
<dbReference type="GO" id="GO:0003682">
    <property type="term" value="F:chromatin binding"/>
    <property type="evidence" value="ECO:0007669"/>
    <property type="project" value="TreeGrafter"/>
</dbReference>
<evidence type="ECO:0000313" key="11">
    <source>
        <dbReference type="Proteomes" id="UP000095009"/>
    </source>
</evidence>
<evidence type="ECO:0000259" key="8">
    <source>
        <dbReference type="Pfam" id="PF20946"/>
    </source>
</evidence>
<dbReference type="InterPro" id="IPR048591">
    <property type="entry name" value="WDHD1/CFT4_hel"/>
</dbReference>
<dbReference type="Gene3D" id="2.130.10.10">
    <property type="entry name" value="YVTN repeat-like/Quinoprotein amine dehydrogenase"/>
    <property type="match status" value="2"/>
</dbReference>
<feature type="region of interest" description="Disordered" evidence="6">
    <location>
        <begin position="390"/>
        <end position="467"/>
    </location>
</feature>
<accession>A0A1E3PLQ6</accession>
<dbReference type="GO" id="GO:0006261">
    <property type="term" value="P:DNA-templated DNA replication"/>
    <property type="evidence" value="ECO:0007669"/>
    <property type="project" value="TreeGrafter"/>
</dbReference>
<dbReference type="InterPro" id="IPR019775">
    <property type="entry name" value="WD40_repeat_CS"/>
</dbReference>
<protein>
    <submittedName>
        <fullName evidence="10">WD40 repeat-like protein</fullName>
    </submittedName>
</protein>
<keyword evidence="4" id="KW-0539">Nucleus</keyword>
<dbReference type="Pfam" id="PF12341">
    <property type="entry name" value="Mcl1_mid"/>
    <property type="match status" value="1"/>
</dbReference>
<reference evidence="10 11" key="1">
    <citation type="journal article" date="2016" name="Proc. Natl. Acad. Sci. U.S.A.">
        <title>Comparative genomics of biotechnologically important yeasts.</title>
        <authorList>
            <person name="Riley R."/>
            <person name="Haridas S."/>
            <person name="Wolfe K.H."/>
            <person name="Lopes M.R."/>
            <person name="Hittinger C.T."/>
            <person name="Goeker M."/>
            <person name="Salamov A.A."/>
            <person name="Wisecaver J.H."/>
            <person name="Long T.M."/>
            <person name="Calvey C.H."/>
            <person name="Aerts A.L."/>
            <person name="Barry K.W."/>
            <person name="Choi C."/>
            <person name="Clum A."/>
            <person name="Coughlan A.Y."/>
            <person name="Deshpande S."/>
            <person name="Douglass A.P."/>
            <person name="Hanson S.J."/>
            <person name="Klenk H.-P."/>
            <person name="LaButti K.M."/>
            <person name="Lapidus A."/>
            <person name="Lindquist E.A."/>
            <person name="Lipzen A.M."/>
            <person name="Meier-Kolthoff J.P."/>
            <person name="Ohm R.A."/>
            <person name="Otillar R.P."/>
            <person name="Pangilinan J.L."/>
            <person name="Peng Y."/>
            <person name="Rokas A."/>
            <person name="Rosa C.A."/>
            <person name="Scheuner C."/>
            <person name="Sibirny A.A."/>
            <person name="Slot J.C."/>
            <person name="Stielow J.B."/>
            <person name="Sun H."/>
            <person name="Kurtzman C.P."/>
            <person name="Blackwell M."/>
            <person name="Grigoriev I.V."/>
            <person name="Jeffries T.W."/>
        </authorList>
    </citation>
    <scope>NUCLEOTIDE SEQUENCE [LARGE SCALE GENOMIC DNA]</scope>
    <source>
        <strain evidence="10 11">DSM 6958</strain>
    </source>
</reference>
<dbReference type="PROSITE" id="PS50294">
    <property type="entry name" value="WD_REPEATS_REGION"/>
    <property type="match status" value="1"/>
</dbReference>
<feature type="domain" description="WDHD1/CFT4 helical bundle" evidence="8">
    <location>
        <begin position="808"/>
        <end position="912"/>
    </location>
</feature>
<dbReference type="PANTHER" id="PTHR19932:SF10">
    <property type="entry name" value="WD REPEAT AND HMG-BOX DNA-BINDING PROTEIN 1"/>
    <property type="match status" value="1"/>
</dbReference>
<comment type="subcellular location">
    <subcellularLocation>
        <location evidence="1">Nucleus</location>
    </subcellularLocation>
</comment>
<evidence type="ECO:0000256" key="1">
    <source>
        <dbReference type="ARBA" id="ARBA00004123"/>
    </source>
</evidence>
<dbReference type="OrthoDB" id="427368at2759"/>
<dbReference type="InterPro" id="IPR015943">
    <property type="entry name" value="WD40/YVTN_repeat-like_dom_sf"/>
</dbReference>
<dbReference type="InterPro" id="IPR057646">
    <property type="entry name" value="WD40_WDHD1_1st"/>
</dbReference>
<keyword evidence="3" id="KW-0677">Repeat</keyword>
<evidence type="ECO:0000256" key="5">
    <source>
        <dbReference type="PROSITE-ProRule" id="PRU00221"/>
    </source>
</evidence>
<evidence type="ECO:0000259" key="9">
    <source>
        <dbReference type="Pfam" id="PF24817"/>
    </source>
</evidence>
<dbReference type="GO" id="GO:0006281">
    <property type="term" value="P:DNA repair"/>
    <property type="evidence" value="ECO:0007669"/>
    <property type="project" value="TreeGrafter"/>
</dbReference>
<feature type="domain" description="WDHD1 first WD40" evidence="9">
    <location>
        <begin position="11"/>
        <end position="334"/>
    </location>
</feature>
<dbReference type="GO" id="GO:0043596">
    <property type="term" value="C:nuclear replication fork"/>
    <property type="evidence" value="ECO:0007669"/>
    <property type="project" value="TreeGrafter"/>
</dbReference>
<dbReference type="SMART" id="SM00320">
    <property type="entry name" value="WD40"/>
    <property type="match status" value="6"/>
</dbReference>
<feature type="repeat" description="WD" evidence="5">
    <location>
        <begin position="266"/>
        <end position="307"/>
    </location>
</feature>
<dbReference type="GO" id="GO:0000278">
    <property type="term" value="P:mitotic cell cycle"/>
    <property type="evidence" value="ECO:0007669"/>
    <property type="project" value="TreeGrafter"/>
</dbReference>
<dbReference type="PROSITE" id="PS50082">
    <property type="entry name" value="WD_REPEATS_2"/>
    <property type="match status" value="2"/>
</dbReference>
<dbReference type="Pfam" id="PF24817">
    <property type="entry name" value="WD40_WDHD1_1st"/>
    <property type="match status" value="1"/>
</dbReference>
<dbReference type="PROSITE" id="PS00678">
    <property type="entry name" value="WD_REPEATS_1"/>
    <property type="match status" value="1"/>
</dbReference>
<dbReference type="InterPro" id="IPR001680">
    <property type="entry name" value="WD40_rpt"/>
</dbReference>
<evidence type="ECO:0000313" key="10">
    <source>
        <dbReference type="EMBL" id="ODQ66381.1"/>
    </source>
</evidence>
<dbReference type="Pfam" id="PF20946">
    <property type="entry name" value="Ctf4_C"/>
    <property type="match status" value="1"/>
</dbReference>
<gene>
    <name evidence="10" type="ORF">NADFUDRAFT_41025</name>
</gene>
<dbReference type="STRING" id="857566.A0A1E3PLQ6"/>
<dbReference type="EMBL" id="KV454408">
    <property type="protein sequence ID" value="ODQ66381.1"/>
    <property type="molecule type" value="Genomic_DNA"/>
</dbReference>
<keyword evidence="11" id="KW-1185">Reference proteome</keyword>
<organism evidence="10 11">
    <name type="scientific">Nadsonia fulvescens var. elongata DSM 6958</name>
    <dbReference type="NCBI Taxonomy" id="857566"/>
    <lineage>
        <taxon>Eukaryota</taxon>
        <taxon>Fungi</taxon>
        <taxon>Dikarya</taxon>
        <taxon>Ascomycota</taxon>
        <taxon>Saccharomycotina</taxon>
        <taxon>Dipodascomycetes</taxon>
        <taxon>Dipodascales</taxon>
        <taxon>Dipodascales incertae sedis</taxon>
        <taxon>Nadsonia</taxon>
    </lineage>
</organism>
<dbReference type="SUPFAM" id="SSF50978">
    <property type="entry name" value="WD40 repeat-like"/>
    <property type="match status" value="1"/>
</dbReference>
<proteinExistence type="predicted"/>
<feature type="domain" description="WDHD1/CFT4 second beta-propeller" evidence="7">
    <location>
        <begin position="487"/>
        <end position="803"/>
    </location>
</feature>
<dbReference type="PANTHER" id="PTHR19932">
    <property type="entry name" value="WD REPEAT AND HMG-BOX DNA BINDING PROTEIN"/>
    <property type="match status" value="1"/>
</dbReference>
<evidence type="ECO:0000256" key="3">
    <source>
        <dbReference type="ARBA" id="ARBA00022737"/>
    </source>
</evidence>
<evidence type="ECO:0000256" key="4">
    <source>
        <dbReference type="ARBA" id="ARBA00023242"/>
    </source>
</evidence>
<dbReference type="InterPro" id="IPR036322">
    <property type="entry name" value="WD40_repeat_dom_sf"/>
</dbReference>
<evidence type="ECO:0000259" key="7">
    <source>
        <dbReference type="Pfam" id="PF12341"/>
    </source>
</evidence>
<dbReference type="AlphaFoldDB" id="A0A1E3PLQ6"/>
<name>A0A1E3PLQ6_9ASCO</name>
<dbReference type="InterPro" id="IPR022100">
    <property type="entry name" value="WDHD1/CFT4_beta-prop_2nd"/>
</dbReference>
<feature type="compositionally biased region" description="Basic and acidic residues" evidence="6">
    <location>
        <begin position="390"/>
        <end position="411"/>
    </location>
</feature>
<evidence type="ECO:0000256" key="2">
    <source>
        <dbReference type="ARBA" id="ARBA00022574"/>
    </source>
</evidence>
<evidence type="ECO:0000256" key="6">
    <source>
        <dbReference type="SAM" id="MobiDB-lite"/>
    </source>
</evidence>
<feature type="compositionally biased region" description="Basic and acidic residues" evidence="6">
    <location>
        <begin position="441"/>
        <end position="455"/>
    </location>
</feature>
<sequence length="923" mass="103054">MLSAKRLVPTYAHSPGVTSLSYSPDGKYLLTAGSNQLIRKFTVGQEIEPVTIEQHDGEIYGLNSSSKHFASCSDDGTAALFDFSTNEFVGLLTRSPLPLRTVSFSPQGDWVAIAGDKPEIVIVNTEEFIANMNVNNSNDDNDDHASVASTATRQFKLPIHPRGVKHVNFHPSGLLVSTSCLDGVLRFFSLSSQTPTLEKELTDVVPKVDINDDATMKVAWHPDGTCFAVATRTRQIAIFSRDNYTQIGVFSSEYGTTNSNMPYKAYGGHNGMLTDLEWSPNGAYLASTSSDGTMLIWDAKSLASINKFEQDELTQLKWNPSKNQISMTTSKGQLFTVDDPVPQQFSDIVQPMGNKVHRLELAAPKVANKLFTSNTETMAVPVTRTKLIDPKPRTYNKDPELGQVDDLRFSDDNGEEDEPMENFAGLDDFVVDDDGAGYVPSREDLDQQSRKRGADYDGDGFGDDYYPNGKRSVSSASKRAVEIIQDPFQPGSTPWQDKNRCMTMSSLGYVRSTITEREDALQSITVHFFDRSVHREYHFTDNESLDMASMNLAGCLFARSNLERHNTNEGGPDYNNKNQPAAIFFRFHDNHLEDWEITLDDPHDSIRAITASENLCVVCTTKGYVLIYTIHGIPIEIYREAGDAVVTCASWKDYYLTIRQCGATNRLNYSIEQAPSLDNHNNRSSTSVFLQKNQALGFNQNQKLLSAFFSHNGDPCIVGTDGILSVLLHWRHPTQARWVPLLDLHQLALSKSTSSDGEKTIGYWPLGLVEDKFQCIILKGLAFRNGYPALPLPPHSELSIHVPFESREYEQKALESRIMYNLRHDEFQSIRTNRDSDSAVTLSDLSAKLLEMDKFFLRLLSDCCKESKSTKAFSVAKLINKDNALAAATKIALRFQMDDLAEKINSIRECRMLGTADDDEDDE</sequence>
<keyword evidence="2 5" id="KW-0853">WD repeat</keyword>
<dbReference type="Proteomes" id="UP000095009">
    <property type="component" value="Unassembled WGS sequence"/>
</dbReference>